<dbReference type="Proteomes" id="UP001597519">
    <property type="component" value="Unassembled WGS sequence"/>
</dbReference>
<evidence type="ECO:0000256" key="2">
    <source>
        <dbReference type="ARBA" id="ARBA00022475"/>
    </source>
</evidence>
<keyword evidence="4 6" id="KW-1133">Transmembrane helix</keyword>
<accession>A0ABW5WW43</accession>
<evidence type="ECO:0000259" key="7">
    <source>
        <dbReference type="Pfam" id="PF13396"/>
    </source>
</evidence>
<evidence type="ECO:0000256" key="6">
    <source>
        <dbReference type="SAM" id="Phobius"/>
    </source>
</evidence>
<gene>
    <name evidence="8" type="ORF">ACFSX4_11080</name>
</gene>
<evidence type="ECO:0000256" key="4">
    <source>
        <dbReference type="ARBA" id="ARBA00022989"/>
    </source>
</evidence>
<dbReference type="EMBL" id="JBHUOQ010000004">
    <property type="protein sequence ID" value="MFD2831006.1"/>
    <property type="molecule type" value="Genomic_DNA"/>
</dbReference>
<feature type="domain" description="Cardiolipin synthase N-terminal" evidence="7">
    <location>
        <begin position="21"/>
        <end position="62"/>
    </location>
</feature>
<evidence type="ECO:0000313" key="9">
    <source>
        <dbReference type="Proteomes" id="UP001597519"/>
    </source>
</evidence>
<evidence type="ECO:0000256" key="1">
    <source>
        <dbReference type="ARBA" id="ARBA00004651"/>
    </source>
</evidence>
<comment type="caution">
    <text evidence="8">The sequence shown here is derived from an EMBL/GenBank/DDBJ whole genome shotgun (WGS) entry which is preliminary data.</text>
</comment>
<dbReference type="InterPro" id="IPR027379">
    <property type="entry name" value="CLS_N"/>
</dbReference>
<proteinExistence type="predicted"/>
<sequence length="65" mass="7862">MDIELRELLPFLIPLIILQSVLMITALVMIFRQQTFKYLNRWVWVLIVIVFNLVGPIIYFVLERR</sequence>
<evidence type="ECO:0000256" key="3">
    <source>
        <dbReference type="ARBA" id="ARBA00022692"/>
    </source>
</evidence>
<dbReference type="Pfam" id="PF13396">
    <property type="entry name" value="PLDc_N"/>
    <property type="match status" value="1"/>
</dbReference>
<reference evidence="9" key="1">
    <citation type="journal article" date="2019" name="Int. J. Syst. Evol. Microbiol.">
        <title>The Global Catalogue of Microorganisms (GCM) 10K type strain sequencing project: providing services to taxonomists for standard genome sequencing and annotation.</title>
        <authorList>
            <consortium name="The Broad Institute Genomics Platform"/>
            <consortium name="The Broad Institute Genome Sequencing Center for Infectious Disease"/>
            <person name="Wu L."/>
            <person name="Ma J."/>
        </authorList>
    </citation>
    <scope>NUCLEOTIDE SEQUENCE [LARGE SCALE GENOMIC DNA]</scope>
    <source>
        <strain evidence="9">KCTC 33575</strain>
    </source>
</reference>
<comment type="subcellular location">
    <subcellularLocation>
        <location evidence="1">Cell membrane</location>
        <topology evidence="1">Multi-pass membrane protein</topology>
    </subcellularLocation>
</comment>
<name>A0ABW5WW43_9STAP</name>
<keyword evidence="3 6" id="KW-0812">Transmembrane</keyword>
<keyword evidence="5 6" id="KW-0472">Membrane</keyword>
<keyword evidence="2" id="KW-1003">Cell membrane</keyword>
<protein>
    <submittedName>
        <fullName evidence="8">PLDc N-terminal domain-containing protein</fullName>
    </submittedName>
</protein>
<evidence type="ECO:0000313" key="8">
    <source>
        <dbReference type="EMBL" id="MFD2831006.1"/>
    </source>
</evidence>
<feature type="transmembrane region" description="Helical" evidence="6">
    <location>
        <begin position="43"/>
        <end position="62"/>
    </location>
</feature>
<keyword evidence="9" id="KW-1185">Reference proteome</keyword>
<evidence type="ECO:0000256" key="5">
    <source>
        <dbReference type="ARBA" id="ARBA00023136"/>
    </source>
</evidence>
<dbReference type="RefSeq" id="WP_377774578.1">
    <property type="nucleotide sequence ID" value="NZ_JBHUOQ010000004.1"/>
</dbReference>
<organism evidence="8 9">
    <name type="scientific">Corticicoccus populi</name>
    <dbReference type="NCBI Taxonomy" id="1812821"/>
    <lineage>
        <taxon>Bacteria</taxon>
        <taxon>Bacillati</taxon>
        <taxon>Bacillota</taxon>
        <taxon>Bacilli</taxon>
        <taxon>Bacillales</taxon>
        <taxon>Staphylococcaceae</taxon>
        <taxon>Corticicoccus</taxon>
    </lineage>
</organism>
<feature type="transmembrane region" description="Helical" evidence="6">
    <location>
        <begin position="12"/>
        <end position="31"/>
    </location>
</feature>